<evidence type="ECO:0000313" key="4">
    <source>
        <dbReference type="Proteomes" id="UP001189624"/>
    </source>
</evidence>
<dbReference type="EMBL" id="OY731400">
    <property type="protein sequence ID" value="CAJ1941439.1"/>
    <property type="molecule type" value="Genomic_DNA"/>
</dbReference>
<evidence type="ECO:0000256" key="1">
    <source>
        <dbReference type="SAM" id="MobiDB-lite"/>
    </source>
</evidence>
<dbReference type="Gramene" id="rna-AYBTSS11_LOCUS10264">
    <property type="protein sequence ID" value="CAJ1941439.1"/>
    <property type="gene ID" value="gene-AYBTSS11_LOCUS10264"/>
</dbReference>
<dbReference type="AlphaFoldDB" id="A0AA86VD63"/>
<feature type="compositionally biased region" description="Polar residues" evidence="1">
    <location>
        <begin position="41"/>
        <end position="55"/>
    </location>
</feature>
<accession>A0AA86VD63</accession>
<feature type="region of interest" description="Disordered" evidence="1">
    <location>
        <begin position="41"/>
        <end position="66"/>
    </location>
</feature>
<sequence>MLFKQQLCNSACAAFFLPLLSAGTNSHANIGWTGQAWIGTNQSRGTEPNTGQIRSVKSFHQLPRRS</sequence>
<gene>
    <name evidence="3" type="ORF">AYBTSS11_LOCUS10264</name>
</gene>
<feature type="signal peptide" evidence="2">
    <location>
        <begin position="1"/>
        <end position="22"/>
    </location>
</feature>
<name>A0AA86VD63_9FABA</name>
<organism evidence="3 4">
    <name type="scientific">Sphenostylis stenocarpa</name>
    <dbReference type="NCBI Taxonomy" id="92480"/>
    <lineage>
        <taxon>Eukaryota</taxon>
        <taxon>Viridiplantae</taxon>
        <taxon>Streptophyta</taxon>
        <taxon>Embryophyta</taxon>
        <taxon>Tracheophyta</taxon>
        <taxon>Spermatophyta</taxon>
        <taxon>Magnoliopsida</taxon>
        <taxon>eudicotyledons</taxon>
        <taxon>Gunneridae</taxon>
        <taxon>Pentapetalae</taxon>
        <taxon>rosids</taxon>
        <taxon>fabids</taxon>
        <taxon>Fabales</taxon>
        <taxon>Fabaceae</taxon>
        <taxon>Papilionoideae</taxon>
        <taxon>50 kb inversion clade</taxon>
        <taxon>NPAAA clade</taxon>
        <taxon>indigoferoid/millettioid clade</taxon>
        <taxon>Phaseoleae</taxon>
        <taxon>Sphenostylis</taxon>
    </lineage>
</organism>
<keyword evidence="4" id="KW-1185">Reference proteome</keyword>
<dbReference type="Proteomes" id="UP001189624">
    <property type="component" value="Chromosome 3"/>
</dbReference>
<reference evidence="3" key="1">
    <citation type="submission" date="2023-10" db="EMBL/GenBank/DDBJ databases">
        <authorList>
            <person name="Domelevo Entfellner J.-B."/>
        </authorList>
    </citation>
    <scope>NUCLEOTIDE SEQUENCE</scope>
</reference>
<protein>
    <recommendedName>
        <fullName evidence="5">Secreted protein</fullName>
    </recommendedName>
</protein>
<evidence type="ECO:0008006" key="5">
    <source>
        <dbReference type="Google" id="ProtNLM"/>
    </source>
</evidence>
<proteinExistence type="predicted"/>
<evidence type="ECO:0000313" key="3">
    <source>
        <dbReference type="EMBL" id="CAJ1941439.1"/>
    </source>
</evidence>
<feature type="chain" id="PRO_5041707504" description="Secreted protein" evidence="2">
    <location>
        <begin position="23"/>
        <end position="66"/>
    </location>
</feature>
<keyword evidence="2" id="KW-0732">Signal</keyword>
<evidence type="ECO:0000256" key="2">
    <source>
        <dbReference type="SAM" id="SignalP"/>
    </source>
</evidence>